<name>A0AAD0W8Q4_9NEIS</name>
<protein>
    <submittedName>
        <fullName evidence="1">Uncharacterized protein</fullName>
    </submittedName>
</protein>
<proteinExistence type="predicted"/>
<evidence type="ECO:0000313" key="2">
    <source>
        <dbReference type="Proteomes" id="UP000259465"/>
    </source>
</evidence>
<gene>
    <name evidence="1" type="ORF">D1345_10555</name>
</gene>
<evidence type="ECO:0000313" key="1">
    <source>
        <dbReference type="EMBL" id="AXT46602.1"/>
    </source>
</evidence>
<accession>A0AAD0W8Q4</accession>
<organism evidence="1 2">
    <name type="scientific">Chromobacterium rhizoryzae</name>
    <dbReference type="NCBI Taxonomy" id="1778675"/>
    <lineage>
        <taxon>Bacteria</taxon>
        <taxon>Pseudomonadati</taxon>
        <taxon>Pseudomonadota</taxon>
        <taxon>Betaproteobacteria</taxon>
        <taxon>Neisseriales</taxon>
        <taxon>Chromobacteriaceae</taxon>
        <taxon>Chromobacterium</taxon>
    </lineage>
</organism>
<dbReference type="AlphaFoldDB" id="A0AAD0W8Q4"/>
<dbReference type="RefSeq" id="WP_019100047.1">
    <property type="nucleotide sequence ID" value="NZ_CP031968.1"/>
</dbReference>
<dbReference type="Proteomes" id="UP000259465">
    <property type="component" value="Chromosome"/>
</dbReference>
<dbReference type="EMBL" id="CP031968">
    <property type="protein sequence ID" value="AXT46602.1"/>
    <property type="molecule type" value="Genomic_DNA"/>
</dbReference>
<reference evidence="1 2" key="1">
    <citation type="submission" date="2018-08" db="EMBL/GenBank/DDBJ databases">
        <title>Complete genome sequence of JP2-74.</title>
        <authorList>
            <person name="Wu L."/>
        </authorList>
    </citation>
    <scope>NUCLEOTIDE SEQUENCE [LARGE SCALE GENOMIC DNA]</scope>
    <source>
        <strain evidence="1 2">JP2-74</strain>
    </source>
</reference>
<keyword evidence="2" id="KW-1185">Reference proteome</keyword>
<sequence>MDMKINSTRQHHTIHLAHVDEPELLRLVTDAIAQQLGLDACAANVKVRAYTTSYSEGSLGTGKTRVVVEITEDHAEQVSAGPPDD</sequence>
<dbReference type="KEGG" id="crz:D1345_10555"/>